<organism evidence="1 2">
    <name type="scientific">Kyrpidia spormannii</name>
    <dbReference type="NCBI Taxonomy" id="2055160"/>
    <lineage>
        <taxon>Bacteria</taxon>
        <taxon>Bacillati</taxon>
        <taxon>Bacillota</taxon>
        <taxon>Bacilli</taxon>
        <taxon>Bacillales</taxon>
        <taxon>Alicyclobacillaceae</taxon>
        <taxon>Kyrpidia</taxon>
    </lineage>
</organism>
<dbReference type="Proteomes" id="UP000502196">
    <property type="component" value="Chromosome"/>
</dbReference>
<reference evidence="1 2" key="1">
    <citation type="submission" date="2020-04" db="EMBL/GenBank/DDBJ databases">
        <authorList>
            <person name="Hogendoorn C."/>
        </authorList>
    </citation>
    <scope>NUCLEOTIDE SEQUENCE [LARGE SCALE GENOMIC DNA]</scope>
    <source>
        <strain evidence="1">COOX1</strain>
    </source>
</reference>
<evidence type="ECO:0000313" key="2">
    <source>
        <dbReference type="Proteomes" id="UP000502196"/>
    </source>
</evidence>
<proteinExistence type="predicted"/>
<dbReference type="EMBL" id="LR792683">
    <property type="protein sequence ID" value="CAB3394126.1"/>
    <property type="molecule type" value="Genomic_DNA"/>
</dbReference>
<evidence type="ECO:0000313" key="1">
    <source>
        <dbReference type="EMBL" id="CAB3394126.1"/>
    </source>
</evidence>
<sequence>MDPEYFEELLRYKEAVEQVMDEEMVRVVAERKDDVADIPLEQVIGDDFSFDEIKAEMDKIELDDEE</sequence>
<gene>
    <name evidence="1" type="ORF">COOX1_2258</name>
</gene>
<protein>
    <submittedName>
        <fullName evidence="1">Uncharacterized protein</fullName>
    </submittedName>
</protein>
<dbReference type="RefSeq" id="WP_170085893.1">
    <property type="nucleotide sequence ID" value="NZ_CP047972.1"/>
</dbReference>
<name>A0A6F9ECB7_9BACL</name>
<accession>A0A6F9ECB7</accession>
<dbReference type="AlphaFoldDB" id="A0A6F9ECB7"/>